<proteinExistence type="predicted"/>
<evidence type="ECO:0000313" key="2">
    <source>
        <dbReference type="Proteomes" id="UP000233565"/>
    </source>
</evidence>
<dbReference type="EMBL" id="PJBV01000014">
    <property type="protein sequence ID" value="PKH41737.1"/>
    <property type="molecule type" value="Genomic_DNA"/>
</dbReference>
<dbReference type="Proteomes" id="UP000233565">
    <property type="component" value="Unassembled WGS sequence"/>
</dbReference>
<comment type="caution">
    <text evidence="1">The sequence shown here is derived from an EMBL/GenBank/DDBJ whole genome shotgun (WGS) entry which is preliminary data.</text>
</comment>
<name>A0ABX4QZ67_9ACTN</name>
<evidence type="ECO:0000313" key="1">
    <source>
        <dbReference type="EMBL" id="PKH41737.1"/>
    </source>
</evidence>
<gene>
    <name evidence="1" type="ORF">CXG46_07615</name>
</gene>
<keyword evidence="2" id="KW-1185">Reference proteome</keyword>
<accession>A0ABX4QZ67</accession>
<organism evidence="1 2">
    <name type="scientific">Nocardioides alpinus</name>
    <dbReference type="NCBI Taxonomy" id="748909"/>
    <lineage>
        <taxon>Bacteria</taxon>
        <taxon>Bacillati</taxon>
        <taxon>Actinomycetota</taxon>
        <taxon>Actinomycetes</taxon>
        <taxon>Propionibacteriales</taxon>
        <taxon>Nocardioidaceae</taxon>
        <taxon>Nocardioides</taxon>
    </lineage>
</organism>
<reference evidence="1 2" key="1">
    <citation type="submission" date="2017-12" db="EMBL/GenBank/DDBJ databases">
        <title>Pharmacopeia of the Arctic Ocean.</title>
        <authorList>
            <person name="Collins E."/>
            <person name="Ducluzeau A.-L."/>
        </authorList>
    </citation>
    <scope>NUCLEOTIDE SEQUENCE [LARGE SCALE GENOMIC DNA]</scope>
    <source>
        <strain evidence="1 2">DSM 23325</strain>
    </source>
</reference>
<sequence>MKKEREAGHRQVGDTKVAQFKVQSVNLDNSDPASGKVPTVQIDVCADVSDVDFIDSGGDSIISSDRPDSGWIRFLVSNYEWDADPDGGWRVASSQDLEREPCDVS</sequence>
<protein>
    <submittedName>
        <fullName evidence="1">Uncharacterized protein</fullName>
    </submittedName>
</protein>